<evidence type="ECO:0000256" key="2">
    <source>
        <dbReference type="ARBA" id="ARBA00006996"/>
    </source>
</evidence>
<dbReference type="SMART" id="SM00034">
    <property type="entry name" value="CLECT"/>
    <property type="match status" value="1"/>
</dbReference>
<keyword evidence="5" id="KW-0472">Membrane</keyword>
<dbReference type="SMART" id="SM00239">
    <property type="entry name" value="C2"/>
    <property type="match status" value="2"/>
</dbReference>
<name>A0A6B0RM17_9CETA</name>
<dbReference type="FunFam" id="2.60.40.150:FF:000053">
    <property type="entry name" value="synaptotagmin-17 isoform X1"/>
    <property type="match status" value="1"/>
</dbReference>
<comment type="caution">
    <text evidence="13">The sequence shown here is derived from an EMBL/GenBank/DDBJ whole genome shotgun (WGS) entry which is preliminary data.</text>
</comment>
<dbReference type="FunFam" id="2.60.40.150:FF:000064">
    <property type="entry name" value="synaptotagmin-17 isoform X1"/>
    <property type="match status" value="1"/>
</dbReference>
<dbReference type="InterPro" id="IPR018378">
    <property type="entry name" value="C-type_lectin_CS"/>
</dbReference>
<dbReference type="InterPro" id="IPR000008">
    <property type="entry name" value="C2_dom"/>
</dbReference>
<evidence type="ECO:0000256" key="9">
    <source>
        <dbReference type="ARBA" id="ARBA00057478"/>
    </source>
</evidence>
<dbReference type="Proteomes" id="UP000322234">
    <property type="component" value="Unassembled WGS sequence"/>
</dbReference>
<dbReference type="CDD" id="cd08410">
    <property type="entry name" value="C2B_Synaptotagmin-17"/>
    <property type="match status" value="1"/>
</dbReference>
<dbReference type="GO" id="GO:0070382">
    <property type="term" value="C:exocytic vesicle"/>
    <property type="evidence" value="ECO:0007669"/>
    <property type="project" value="TreeGrafter"/>
</dbReference>
<dbReference type="InterPro" id="IPR001565">
    <property type="entry name" value="Synaptotagmin"/>
</dbReference>
<dbReference type="GO" id="GO:0005509">
    <property type="term" value="F:calcium ion binding"/>
    <property type="evidence" value="ECO:0007669"/>
    <property type="project" value="TreeGrafter"/>
</dbReference>
<feature type="domain" description="C2" evidence="11">
    <location>
        <begin position="129"/>
        <end position="255"/>
    </location>
</feature>
<dbReference type="CDD" id="cd03589">
    <property type="entry name" value="CLECT_CEL-1_like"/>
    <property type="match status" value="1"/>
</dbReference>
<evidence type="ECO:0000256" key="10">
    <source>
        <dbReference type="SAM" id="MobiDB-lite"/>
    </source>
</evidence>
<dbReference type="PANTHER" id="PTHR10024">
    <property type="entry name" value="SYNAPTOTAGMIN"/>
    <property type="match status" value="1"/>
</dbReference>
<dbReference type="InterPro" id="IPR035892">
    <property type="entry name" value="C2_domain_sf"/>
</dbReference>
<evidence type="ECO:0000256" key="7">
    <source>
        <dbReference type="ARBA" id="ARBA00023816"/>
    </source>
</evidence>
<evidence type="ECO:0000259" key="11">
    <source>
        <dbReference type="PROSITE" id="PS50004"/>
    </source>
</evidence>
<evidence type="ECO:0000256" key="1">
    <source>
        <dbReference type="ARBA" id="ARBA00004170"/>
    </source>
</evidence>
<dbReference type="PROSITE" id="PS50041">
    <property type="entry name" value="C_TYPE_LECTIN_2"/>
    <property type="match status" value="1"/>
</dbReference>
<dbReference type="InterPro" id="IPR014705">
    <property type="entry name" value="Syt17_C2B"/>
</dbReference>
<dbReference type="GO" id="GO:0001786">
    <property type="term" value="F:phosphatidylserine binding"/>
    <property type="evidence" value="ECO:0007669"/>
    <property type="project" value="TreeGrafter"/>
</dbReference>
<dbReference type="InterPro" id="IPR001304">
    <property type="entry name" value="C-type_lectin-like"/>
</dbReference>
<evidence type="ECO:0000256" key="3">
    <source>
        <dbReference type="ARBA" id="ARBA00022737"/>
    </source>
</evidence>
<dbReference type="FunFam" id="3.10.100.10:FF:000076">
    <property type="entry name" value="C-type lectin domain family 19 member A"/>
    <property type="match status" value="1"/>
</dbReference>
<dbReference type="CDD" id="cd08390">
    <property type="entry name" value="C2A_Synaptotagmin-15-17"/>
    <property type="match status" value="1"/>
</dbReference>
<feature type="domain" description="C2" evidence="11">
    <location>
        <begin position="266"/>
        <end position="400"/>
    </location>
</feature>
<evidence type="ECO:0000313" key="13">
    <source>
        <dbReference type="EMBL" id="MXQ90041.1"/>
    </source>
</evidence>
<evidence type="ECO:0000313" key="14">
    <source>
        <dbReference type="Proteomes" id="UP000322234"/>
    </source>
</evidence>
<dbReference type="GO" id="GO:0005544">
    <property type="term" value="F:calcium-dependent phospholipid binding"/>
    <property type="evidence" value="ECO:0007669"/>
    <property type="project" value="TreeGrafter"/>
</dbReference>
<proteinExistence type="inferred from homology"/>
<reference evidence="13" key="1">
    <citation type="submission" date="2019-10" db="EMBL/GenBank/DDBJ databases">
        <title>The sequence and de novo assembly of the wild yak genome.</title>
        <authorList>
            <person name="Liu Y."/>
        </authorList>
    </citation>
    <scope>NUCLEOTIDE SEQUENCE [LARGE SCALE GENOMIC DNA]</scope>
    <source>
        <strain evidence="13">WY2019</strain>
    </source>
</reference>
<dbReference type="InterPro" id="IPR016187">
    <property type="entry name" value="CTDL_fold"/>
</dbReference>
<evidence type="ECO:0000256" key="6">
    <source>
        <dbReference type="ARBA" id="ARBA00023157"/>
    </source>
</evidence>
<dbReference type="InterPro" id="IPR047897">
    <property type="entry name" value="Synaptotagmin-15/17_C2A"/>
</dbReference>
<dbReference type="EMBL" id="VBQZ03000060">
    <property type="protein sequence ID" value="MXQ90041.1"/>
    <property type="molecule type" value="Genomic_DNA"/>
</dbReference>
<feature type="compositionally biased region" description="Basic and acidic residues" evidence="10">
    <location>
        <begin position="1"/>
        <end position="18"/>
    </location>
</feature>
<feature type="region of interest" description="Disordered" evidence="10">
    <location>
        <begin position="1"/>
        <end position="46"/>
    </location>
</feature>
<gene>
    <name evidence="13" type="ORF">E5288_WYG014068</name>
</gene>
<dbReference type="InterPro" id="IPR016186">
    <property type="entry name" value="C-type_lectin-like/link_sf"/>
</dbReference>
<comment type="similarity">
    <text evidence="2">Belongs to the synaptotagmin family.</text>
</comment>
<dbReference type="GO" id="GO:0017156">
    <property type="term" value="P:calcium-ion regulated exocytosis"/>
    <property type="evidence" value="ECO:0007669"/>
    <property type="project" value="TreeGrafter"/>
</dbReference>
<evidence type="ECO:0000256" key="5">
    <source>
        <dbReference type="ARBA" id="ARBA00023136"/>
    </source>
</evidence>
<dbReference type="PANTHER" id="PTHR10024:SF348">
    <property type="entry name" value="SYNAPTOTAGMIN-17"/>
    <property type="match status" value="1"/>
</dbReference>
<sequence>MCIRDRLASRSSDKDGDSVHTASDVPLTPRTNSPDRRCSSSDTSKSTYSLTRRISSLESRRPSSPLIDIKPIEFGVLSAKKEPIQPSVLRRTYTPDDYFRKFEPRLYSLDSNSDDVDFLTDAEILSKYQLGMLHFSTQYDLLHNRLTVRVIEARDLPPPISHDGARQDMAHSNPYVKICLLPDQKNSKQTGVKRKTQKPVFEERYTFEIPFLEAQRRTLLLTVLDFDKFSRHCVIGKVAVPLCEVDLVKGGHWWKALIPSSQNEVELGELLLSLNYLPSAGRLNVDVIRAKQLLQTDVSQGSDPFVKIQLVHGLKLVKTKKTSFLRGTIDPFYNESFSFKVPQEELENASLVFTVFGHNMKSSNDFIGRIVIGQYSSGPSESNHWRRMLSAHRTAVEQWHSLRSRAECDRVSPASLEGIQGSAADEAFPQTDINISPAMPELPQASLCPLFWMEFKGHCYRFFPLNKTWAEADFYCSEFSIGRKSAKLASIHSWEENVFVYDLVNSCVPGIPADIWTGLHDHRQEGKFEWTDGSPYDYSYWDGSQPDDGVHADPEEEDCVQIWYRPTSALRSWNDNTCNRKFPFVCKIAALTIH</sequence>
<dbReference type="Gene3D" id="3.10.100.10">
    <property type="entry name" value="Mannose-Binding Protein A, subunit A"/>
    <property type="match status" value="1"/>
</dbReference>
<dbReference type="Pfam" id="PF00059">
    <property type="entry name" value="Lectin_C"/>
    <property type="match status" value="1"/>
</dbReference>
<evidence type="ECO:0000256" key="8">
    <source>
        <dbReference type="ARBA" id="ARBA00031667"/>
    </source>
</evidence>
<keyword evidence="14" id="KW-1185">Reference proteome</keyword>
<evidence type="ECO:0000259" key="12">
    <source>
        <dbReference type="PROSITE" id="PS50041"/>
    </source>
</evidence>
<dbReference type="PROSITE" id="PS50004">
    <property type="entry name" value="C2"/>
    <property type="match status" value="2"/>
</dbReference>
<dbReference type="PRINTS" id="PR00399">
    <property type="entry name" value="SYNAPTOTAGMN"/>
</dbReference>
<dbReference type="InterPro" id="IPR033988">
    <property type="entry name" value="CEL1-like_CTLD"/>
</dbReference>
<dbReference type="Pfam" id="PF00168">
    <property type="entry name" value="C2"/>
    <property type="match status" value="2"/>
</dbReference>
<evidence type="ECO:0000256" key="4">
    <source>
        <dbReference type="ARBA" id="ARBA00022782"/>
    </source>
</evidence>
<feature type="domain" description="C-type lectin" evidence="12">
    <location>
        <begin position="455"/>
        <end position="587"/>
    </location>
</feature>
<accession>A0A6B0RM17</accession>
<dbReference type="GO" id="GO:0030276">
    <property type="term" value="F:clathrin binding"/>
    <property type="evidence" value="ECO:0007669"/>
    <property type="project" value="TreeGrafter"/>
</dbReference>
<organism evidence="13 14">
    <name type="scientific">Bos mutus</name>
    <name type="common">wild yak</name>
    <dbReference type="NCBI Taxonomy" id="72004"/>
    <lineage>
        <taxon>Eukaryota</taxon>
        <taxon>Metazoa</taxon>
        <taxon>Chordata</taxon>
        <taxon>Craniata</taxon>
        <taxon>Vertebrata</taxon>
        <taxon>Euteleostomi</taxon>
        <taxon>Mammalia</taxon>
        <taxon>Eutheria</taxon>
        <taxon>Laurasiatheria</taxon>
        <taxon>Artiodactyla</taxon>
        <taxon>Ruminantia</taxon>
        <taxon>Pecora</taxon>
        <taxon>Bovidae</taxon>
        <taxon>Bovinae</taxon>
        <taxon>Bos</taxon>
    </lineage>
</organism>
<dbReference type="PROSITE" id="PS00615">
    <property type="entry name" value="C_TYPE_LECTIN_1"/>
    <property type="match status" value="1"/>
</dbReference>
<keyword evidence="4" id="KW-0221">Differentiation</keyword>
<dbReference type="GO" id="GO:0000149">
    <property type="term" value="F:SNARE binding"/>
    <property type="evidence" value="ECO:0007669"/>
    <property type="project" value="TreeGrafter"/>
</dbReference>
<dbReference type="GO" id="GO:0005886">
    <property type="term" value="C:plasma membrane"/>
    <property type="evidence" value="ECO:0007669"/>
    <property type="project" value="TreeGrafter"/>
</dbReference>
<comment type="subcellular location">
    <subcellularLocation>
        <location evidence="1">Membrane</location>
        <topology evidence="1">Peripheral membrane protein</topology>
    </subcellularLocation>
</comment>
<protein>
    <recommendedName>
        <fullName evidence="7">Synaptotagmin-17</fullName>
    </recommendedName>
    <alternativeName>
        <fullName evidence="8">Synaptotagmin XVII</fullName>
    </alternativeName>
</protein>
<dbReference type="Gene3D" id="2.60.40.150">
    <property type="entry name" value="C2 domain"/>
    <property type="match status" value="2"/>
</dbReference>
<dbReference type="AlphaFoldDB" id="A0A6B0RM17"/>
<comment type="function">
    <text evidence="9">Plays a role in dendrite formation by melanocytes.</text>
</comment>
<keyword evidence="6" id="KW-1015">Disulfide bond</keyword>
<dbReference type="SUPFAM" id="SSF49562">
    <property type="entry name" value="C2 domain (Calcium/lipid-binding domain, CaLB)"/>
    <property type="match status" value="2"/>
</dbReference>
<keyword evidence="3" id="KW-0677">Repeat</keyword>
<dbReference type="SUPFAM" id="SSF56436">
    <property type="entry name" value="C-type lectin-like"/>
    <property type="match status" value="1"/>
</dbReference>
<dbReference type="GO" id="GO:0030154">
    <property type="term" value="P:cell differentiation"/>
    <property type="evidence" value="ECO:0007669"/>
    <property type="project" value="UniProtKB-KW"/>
</dbReference>